<organism evidence="1 2">
    <name type="scientific">Photobacterium ganghwense</name>
    <dbReference type="NCBI Taxonomy" id="320778"/>
    <lineage>
        <taxon>Bacteria</taxon>
        <taxon>Pseudomonadati</taxon>
        <taxon>Pseudomonadota</taxon>
        <taxon>Gammaproteobacteria</taxon>
        <taxon>Vibrionales</taxon>
        <taxon>Vibrionaceae</taxon>
        <taxon>Photobacterium</taxon>
    </lineage>
</organism>
<name>A0A0J1K0J3_9GAMM</name>
<dbReference type="AlphaFoldDB" id="A0A0J1K0J3"/>
<evidence type="ECO:0000313" key="1">
    <source>
        <dbReference type="EMBL" id="KLV07982.1"/>
    </source>
</evidence>
<gene>
    <name evidence="1" type="ORF">ABT57_14135</name>
</gene>
<protein>
    <submittedName>
        <fullName evidence="1">Uncharacterized protein</fullName>
    </submittedName>
</protein>
<dbReference type="EMBL" id="LDOU01000015">
    <property type="protein sequence ID" value="KLV07982.1"/>
    <property type="molecule type" value="Genomic_DNA"/>
</dbReference>
<sequence>MKQLLGLYIFVSFVVTGYSIFTTSERDSFGKDHFTEGLMWPVGLFNYVFEPEIDGGSYDSLVESLSELLESRDTDHDRYLGAIAANQVLLHAYVESDPNLTKPEVKKLVDLSRMDKFASLITVKEQVKQSVAERLDGLDFDGLILAGQNAFSKTMKISESRPLYATAEDCVDGLIRAYREELGPDSLIRYDQLQEFNEKCGLPREEW</sequence>
<reference evidence="1 2" key="1">
    <citation type="submission" date="2015-05" db="EMBL/GenBank/DDBJ databases">
        <title>Photobacterium galathea sp. nov.</title>
        <authorList>
            <person name="Machado H."/>
            <person name="Gram L."/>
        </authorList>
    </citation>
    <scope>NUCLEOTIDE SEQUENCE [LARGE SCALE GENOMIC DNA]</scope>
    <source>
        <strain evidence="1 2">DSM 22954</strain>
    </source>
</reference>
<proteinExistence type="predicted"/>
<comment type="caution">
    <text evidence="1">The sequence shown here is derived from an EMBL/GenBank/DDBJ whole genome shotgun (WGS) entry which is preliminary data.</text>
</comment>
<dbReference type="RefSeq" id="WP_047885875.1">
    <property type="nucleotide sequence ID" value="NZ_CP071326.1"/>
</dbReference>
<dbReference type="Proteomes" id="UP000035909">
    <property type="component" value="Unassembled WGS sequence"/>
</dbReference>
<evidence type="ECO:0000313" key="2">
    <source>
        <dbReference type="Proteomes" id="UP000035909"/>
    </source>
</evidence>
<dbReference type="PATRIC" id="fig|320778.3.peg.3075"/>
<keyword evidence="2" id="KW-1185">Reference proteome</keyword>
<accession>A0A0J1K0J3</accession>
<dbReference type="OrthoDB" id="9984735at2"/>